<evidence type="ECO:0000313" key="2">
    <source>
        <dbReference type="Proteomes" id="UP000520156"/>
    </source>
</evidence>
<name>A0A7X1KC80_9SPHN</name>
<organism evidence="1 2">
    <name type="scientific">Novosphingobium aerophilum</name>
    <dbReference type="NCBI Taxonomy" id="2839843"/>
    <lineage>
        <taxon>Bacteria</taxon>
        <taxon>Pseudomonadati</taxon>
        <taxon>Pseudomonadota</taxon>
        <taxon>Alphaproteobacteria</taxon>
        <taxon>Sphingomonadales</taxon>
        <taxon>Sphingomonadaceae</taxon>
        <taxon>Novosphingobium</taxon>
    </lineage>
</organism>
<dbReference type="PANTHER" id="PTHR34599:SF1">
    <property type="entry name" value="PHOSPHATIDIC ACID PHOSPHATASE TYPE 2_HALOPEROXIDASE DOMAIN-CONTAINING PROTEIN"/>
    <property type="match status" value="1"/>
</dbReference>
<sequence length="456" mass="50873">MDRRTLLRGGIGAAALTLTGCTAPYGSHFSYATQVVPKDEYDPATFWVDVLLQQICAQRILPPRAAYNCAGPTVAGFIAANAIMGVYEDNFGIGQGPQGADPRAAYGAAFATVMSQVAQSPMIGERARFMRMIPDGEAKSAGAEWGRKVGLEIVRRRTNDGSAPNLNANYLGRWKRRQDALRWVPSGSFYGTRPGPMVPDFVRGLSPGQGFITPWAIRRAEDFCAVEFPDMRSPEFAEEFDLLARMGGMDSRERTADQTEIAIFWEDGPWGVTPPGRFMHVGMQLMQERGFDWLTKARAYAMLGMGMCDCSIAVWYTKYHYDVLRPETALKMRARDFQNPDPRVRPLPGWQSVITTPPFPAYTSGHSSFGAVGGRLLEHVLGTDELRFTLECPDQVIWPQMRGVKRHFTRISQSVDENGLSRIYGGVHWLRDHQESMRIGQGIADHIFANFFKRVA</sequence>
<protein>
    <submittedName>
        <fullName evidence="1">Vanadium-dependent haloperoxidase</fullName>
    </submittedName>
</protein>
<dbReference type="PANTHER" id="PTHR34599">
    <property type="entry name" value="PEROXIDASE-RELATED"/>
    <property type="match status" value="1"/>
</dbReference>
<reference evidence="1 2" key="1">
    <citation type="submission" date="2020-08" db="EMBL/GenBank/DDBJ databases">
        <title>The genome sequence of Novosphingobium flavum 4Y4.</title>
        <authorList>
            <person name="Liu Y."/>
        </authorList>
    </citation>
    <scope>NUCLEOTIDE SEQUENCE [LARGE SCALE GENOMIC DNA]</scope>
    <source>
        <strain evidence="1 2">4Y4</strain>
    </source>
</reference>
<accession>A0A7X1KC80</accession>
<dbReference type="InterPro" id="IPR036938">
    <property type="entry name" value="PAP2/HPO_sf"/>
</dbReference>
<dbReference type="SUPFAM" id="SSF48317">
    <property type="entry name" value="Acid phosphatase/Vanadium-dependent haloperoxidase"/>
    <property type="match status" value="1"/>
</dbReference>
<keyword evidence="1" id="KW-0575">Peroxidase</keyword>
<dbReference type="CDD" id="cd03398">
    <property type="entry name" value="PAP2_haloperoxidase"/>
    <property type="match status" value="1"/>
</dbReference>
<keyword evidence="2" id="KW-1185">Reference proteome</keyword>
<dbReference type="RefSeq" id="WP_185683411.1">
    <property type="nucleotide sequence ID" value="NZ_JACLAU010000012.1"/>
</dbReference>
<dbReference type="Proteomes" id="UP000520156">
    <property type="component" value="Unassembled WGS sequence"/>
</dbReference>
<evidence type="ECO:0000313" key="1">
    <source>
        <dbReference type="EMBL" id="MBC2651993.1"/>
    </source>
</evidence>
<proteinExistence type="predicted"/>
<dbReference type="AlphaFoldDB" id="A0A7X1KC80"/>
<keyword evidence="1" id="KW-0560">Oxidoreductase</keyword>
<dbReference type="Gene3D" id="1.10.606.20">
    <property type="match status" value="1"/>
</dbReference>
<dbReference type="GO" id="GO:0004601">
    <property type="term" value="F:peroxidase activity"/>
    <property type="evidence" value="ECO:0007669"/>
    <property type="project" value="UniProtKB-KW"/>
</dbReference>
<dbReference type="EMBL" id="JACLAU010000012">
    <property type="protein sequence ID" value="MBC2651993.1"/>
    <property type="molecule type" value="Genomic_DNA"/>
</dbReference>
<gene>
    <name evidence="1" type="ORF">H7F49_09780</name>
</gene>
<dbReference type="InterPro" id="IPR052559">
    <property type="entry name" value="V-haloperoxidase"/>
</dbReference>
<comment type="caution">
    <text evidence="1">The sequence shown here is derived from an EMBL/GenBank/DDBJ whole genome shotgun (WGS) entry which is preliminary data.</text>
</comment>
<dbReference type="PROSITE" id="PS51257">
    <property type="entry name" value="PROKAR_LIPOPROTEIN"/>
    <property type="match status" value="1"/>
</dbReference>